<organism evidence="2 3">
    <name type="scientific">Trema orientale</name>
    <name type="common">Charcoal tree</name>
    <name type="synonym">Celtis orientalis</name>
    <dbReference type="NCBI Taxonomy" id="63057"/>
    <lineage>
        <taxon>Eukaryota</taxon>
        <taxon>Viridiplantae</taxon>
        <taxon>Streptophyta</taxon>
        <taxon>Embryophyta</taxon>
        <taxon>Tracheophyta</taxon>
        <taxon>Spermatophyta</taxon>
        <taxon>Magnoliopsida</taxon>
        <taxon>eudicotyledons</taxon>
        <taxon>Gunneridae</taxon>
        <taxon>Pentapetalae</taxon>
        <taxon>rosids</taxon>
        <taxon>fabids</taxon>
        <taxon>Rosales</taxon>
        <taxon>Cannabaceae</taxon>
        <taxon>Trema</taxon>
    </lineage>
</organism>
<sequence length="162" mass="18673">ELGHDTSDYLLLKDQIEGLIQQGYLRDYVIELPSRTSRPLPKLLVERQIGPSNDNNGAPYGQYQTRSDKSSSRDHNHKQLSVPRLNQYGKLDRHPVHLSLPKDKHWWGRIEALQNSIIWVCGRIYPPMSDRTARDIWRRAENGKANGLARLTYGLMNLSSRS</sequence>
<dbReference type="Proteomes" id="UP000237000">
    <property type="component" value="Unassembled WGS sequence"/>
</dbReference>
<dbReference type="AlphaFoldDB" id="A0A2P5EJV9"/>
<evidence type="ECO:0000313" key="2">
    <source>
        <dbReference type="EMBL" id="PON85830.1"/>
    </source>
</evidence>
<name>A0A2P5EJV9_TREOI</name>
<evidence type="ECO:0000313" key="3">
    <source>
        <dbReference type="Proteomes" id="UP000237000"/>
    </source>
</evidence>
<reference evidence="3" key="1">
    <citation type="submission" date="2016-06" db="EMBL/GenBank/DDBJ databases">
        <title>Parallel loss of symbiosis genes in relatives of nitrogen-fixing non-legume Parasponia.</title>
        <authorList>
            <person name="Van Velzen R."/>
            <person name="Holmer R."/>
            <person name="Bu F."/>
            <person name="Rutten L."/>
            <person name="Van Zeijl A."/>
            <person name="Liu W."/>
            <person name="Santuari L."/>
            <person name="Cao Q."/>
            <person name="Sharma T."/>
            <person name="Shen D."/>
            <person name="Roswanjaya Y."/>
            <person name="Wardhani T."/>
            <person name="Kalhor M.S."/>
            <person name="Jansen J."/>
            <person name="Van den Hoogen J."/>
            <person name="Gungor B."/>
            <person name="Hartog M."/>
            <person name="Hontelez J."/>
            <person name="Verver J."/>
            <person name="Yang W.-C."/>
            <person name="Schijlen E."/>
            <person name="Repin R."/>
            <person name="Schilthuizen M."/>
            <person name="Schranz E."/>
            <person name="Heidstra R."/>
            <person name="Miyata K."/>
            <person name="Fedorova E."/>
            <person name="Kohlen W."/>
            <person name="Bisseling T."/>
            <person name="Smit S."/>
            <person name="Geurts R."/>
        </authorList>
    </citation>
    <scope>NUCLEOTIDE SEQUENCE [LARGE SCALE GENOMIC DNA]</scope>
    <source>
        <strain evidence="3">cv. RG33-2</strain>
    </source>
</reference>
<keyword evidence="3" id="KW-1185">Reference proteome</keyword>
<evidence type="ECO:0000256" key="1">
    <source>
        <dbReference type="SAM" id="MobiDB-lite"/>
    </source>
</evidence>
<protein>
    <submittedName>
        <fullName evidence="2">Uncharacterized protein</fullName>
    </submittedName>
</protein>
<feature type="non-terminal residue" evidence="2">
    <location>
        <position position="1"/>
    </location>
</feature>
<feature type="region of interest" description="Disordered" evidence="1">
    <location>
        <begin position="47"/>
        <end position="80"/>
    </location>
</feature>
<dbReference type="InParanoid" id="A0A2P5EJV9"/>
<accession>A0A2P5EJV9</accession>
<comment type="caution">
    <text evidence="2">The sequence shown here is derived from an EMBL/GenBank/DDBJ whole genome shotgun (WGS) entry which is preliminary data.</text>
</comment>
<dbReference type="EMBL" id="JXTC01000142">
    <property type="protein sequence ID" value="PON85830.1"/>
    <property type="molecule type" value="Genomic_DNA"/>
</dbReference>
<proteinExistence type="predicted"/>
<gene>
    <name evidence="2" type="ORF">TorRG33x02_184390</name>
</gene>